<dbReference type="PANTHER" id="PTHR43861:SF1">
    <property type="entry name" value="TRANS-ACONITATE 2-METHYLTRANSFERASE"/>
    <property type="match status" value="1"/>
</dbReference>
<dbReference type="Proteomes" id="UP001500909">
    <property type="component" value="Unassembled WGS sequence"/>
</dbReference>
<keyword evidence="4" id="KW-1185">Reference proteome</keyword>
<reference evidence="4" key="1">
    <citation type="journal article" date="2019" name="Int. J. Syst. Evol. Microbiol.">
        <title>The Global Catalogue of Microorganisms (GCM) 10K type strain sequencing project: providing services to taxonomists for standard genome sequencing and annotation.</title>
        <authorList>
            <consortium name="The Broad Institute Genomics Platform"/>
            <consortium name="The Broad Institute Genome Sequencing Center for Infectious Disease"/>
            <person name="Wu L."/>
            <person name="Ma J."/>
        </authorList>
    </citation>
    <scope>NUCLEOTIDE SEQUENCE [LARGE SCALE GENOMIC DNA]</scope>
    <source>
        <strain evidence="4">JCM 4805</strain>
    </source>
</reference>
<dbReference type="EMBL" id="BAAABY010000033">
    <property type="protein sequence ID" value="GAA0477622.1"/>
    <property type="molecule type" value="Genomic_DNA"/>
</dbReference>
<protein>
    <submittedName>
        <fullName evidence="3">Class I SAM-dependent methyltransferase</fullName>
    </submittedName>
</protein>
<sequence>MTDTPHHHAHGHGHGHGHDATDVDWAEQASLLERQAEIATPMYAQAADWLRTLLGGTEEHASGTVSVRRLWDVGSGPGVLTCLLAHAFPEAEVVAVDPAPELLARVRDRATRLGLAGRVRTHEAELPGGLEGLGTADLIWTSKVLHHVGDQAAAVSLLAGRLRPGGVLAVAEGGLPDRVLPRDIGIGRPGLQARMDAAQEEWFARMRAALPDHRETAEDWPALLAAAGLRDTGSRTFLLDLPAPLAGDARDHVAGRLAHAAERYGELLDEADRAVLARLTDPEDEAGIAHRPDAFLLSAQTVHAGRAE</sequence>
<accession>A0ABP3KHM9</accession>
<dbReference type="Gene3D" id="3.40.50.150">
    <property type="entry name" value="Vaccinia Virus protein VP39"/>
    <property type="match status" value="1"/>
</dbReference>
<dbReference type="SUPFAM" id="SSF53335">
    <property type="entry name" value="S-adenosyl-L-methionine-dependent methyltransferases"/>
    <property type="match status" value="1"/>
</dbReference>
<name>A0ABP3KHM9_9ACTN</name>
<feature type="domain" description="Methyltransferase type 12" evidence="2">
    <location>
        <begin position="72"/>
        <end position="168"/>
    </location>
</feature>
<evidence type="ECO:0000256" key="1">
    <source>
        <dbReference type="SAM" id="MobiDB-lite"/>
    </source>
</evidence>
<proteinExistence type="predicted"/>
<dbReference type="GO" id="GO:0008168">
    <property type="term" value="F:methyltransferase activity"/>
    <property type="evidence" value="ECO:0007669"/>
    <property type="project" value="UniProtKB-KW"/>
</dbReference>
<evidence type="ECO:0000313" key="3">
    <source>
        <dbReference type="EMBL" id="GAA0477622.1"/>
    </source>
</evidence>
<keyword evidence="3" id="KW-0808">Transferase</keyword>
<keyword evidence="3" id="KW-0489">Methyltransferase</keyword>
<dbReference type="InterPro" id="IPR029063">
    <property type="entry name" value="SAM-dependent_MTases_sf"/>
</dbReference>
<dbReference type="CDD" id="cd02440">
    <property type="entry name" value="AdoMet_MTases"/>
    <property type="match status" value="1"/>
</dbReference>
<evidence type="ECO:0000313" key="4">
    <source>
        <dbReference type="Proteomes" id="UP001500909"/>
    </source>
</evidence>
<dbReference type="RefSeq" id="WP_346097202.1">
    <property type="nucleotide sequence ID" value="NZ_BAAABY010000033.1"/>
</dbReference>
<evidence type="ECO:0000259" key="2">
    <source>
        <dbReference type="Pfam" id="PF08242"/>
    </source>
</evidence>
<organism evidence="3 4">
    <name type="scientific">Streptomyces olivaceiscleroticus</name>
    <dbReference type="NCBI Taxonomy" id="68245"/>
    <lineage>
        <taxon>Bacteria</taxon>
        <taxon>Bacillati</taxon>
        <taxon>Actinomycetota</taxon>
        <taxon>Actinomycetes</taxon>
        <taxon>Kitasatosporales</taxon>
        <taxon>Streptomycetaceae</taxon>
        <taxon>Streptomyces</taxon>
    </lineage>
</organism>
<feature type="region of interest" description="Disordered" evidence="1">
    <location>
        <begin position="1"/>
        <end position="20"/>
    </location>
</feature>
<dbReference type="InterPro" id="IPR013217">
    <property type="entry name" value="Methyltransf_12"/>
</dbReference>
<gene>
    <name evidence="3" type="ORF">GCM10010361_47670</name>
</gene>
<dbReference type="PANTHER" id="PTHR43861">
    <property type="entry name" value="TRANS-ACONITATE 2-METHYLTRANSFERASE-RELATED"/>
    <property type="match status" value="1"/>
</dbReference>
<dbReference type="GO" id="GO:0032259">
    <property type="term" value="P:methylation"/>
    <property type="evidence" value="ECO:0007669"/>
    <property type="project" value="UniProtKB-KW"/>
</dbReference>
<dbReference type="Pfam" id="PF08242">
    <property type="entry name" value="Methyltransf_12"/>
    <property type="match status" value="1"/>
</dbReference>
<comment type="caution">
    <text evidence="3">The sequence shown here is derived from an EMBL/GenBank/DDBJ whole genome shotgun (WGS) entry which is preliminary data.</text>
</comment>